<organism evidence="2">
    <name type="scientific">Graphocephala atropunctata</name>
    <dbReference type="NCBI Taxonomy" id="36148"/>
    <lineage>
        <taxon>Eukaryota</taxon>
        <taxon>Metazoa</taxon>
        <taxon>Ecdysozoa</taxon>
        <taxon>Arthropoda</taxon>
        <taxon>Hexapoda</taxon>
        <taxon>Insecta</taxon>
        <taxon>Pterygota</taxon>
        <taxon>Neoptera</taxon>
        <taxon>Paraneoptera</taxon>
        <taxon>Hemiptera</taxon>
        <taxon>Auchenorrhyncha</taxon>
        <taxon>Membracoidea</taxon>
        <taxon>Cicadellidae</taxon>
        <taxon>Cicadellinae</taxon>
        <taxon>Cicadellini</taxon>
        <taxon>Graphocephala</taxon>
    </lineage>
</organism>
<feature type="compositionally biased region" description="Acidic residues" evidence="1">
    <location>
        <begin position="122"/>
        <end position="134"/>
    </location>
</feature>
<dbReference type="EMBL" id="GEBQ01026552">
    <property type="protein sequence ID" value="JAT13425.1"/>
    <property type="molecule type" value="Transcribed_RNA"/>
</dbReference>
<feature type="non-terminal residue" evidence="2">
    <location>
        <position position="814"/>
    </location>
</feature>
<proteinExistence type="predicted"/>
<feature type="compositionally biased region" description="Polar residues" evidence="1">
    <location>
        <begin position="80"/>
        <end position="92"/>
    </location>
</feature>
<feature type="region of interest" description="Disordered" evidence="1">
    <location>
        <begin position="198"/>
        <end position="229"/>
    </location>
</feature>
<feature type="region of interest" description="Disordered" evidence="1">
    <location>
        <begin position="530"/>
        <end position="554"/>
    </location>
</feature>
<feature type="compositionally biased region" description="Polar residues" evidence="1">
    <location>
        <begin position="48"/>
        <end position="67"/>
    </location>
</feature>
<feature type="compositionally biased region" description="Basic and acidic residues" evidence="1">
    <location>
        <begin position="100"/>
        <end position="112"/>
    </location>
</feature>
<evidence type="ECO:0000256" key="1">
    <source>
        <dbReference type="SAM" id="MobiDB-lite"/>
    </source>
</evidence>
<protein>
    <submittedName>
        <fullName evidence="2">Uncharacterized protein</fullName>
    </submittedName>
</protein>
<feature type="region of interest" description="Disordered" evidence="1">
    <location>
        <begin position="776"/>
        <end position="796"/>
    </location>
</feature>
<feature type="compositionally biased region" description="Polar residues" evidence="1">
    <location>
        <begin position="198"/>
        <end position="227"/>
    </location>
</feature>
<reference evidence="2" key="1">
    <citation type="submission" date="2015-11" db="EMBL/GenBank/DDBJ databases">
        <title>De novo transcriptome assembly of four potential Pierce s Disease insect vectors from Arizona vineyards.</title>
        <authorList>
            <person name="Tassone E.E."/>
        </authorList>
    </citation>
    <scope>NUCLEOTIDE SEQUENCE</scope>
</reference>
<feature type="non-terminal residue" evidence="2">
    <location>
        <position position="1"/>
    </location>
</feature>
<feature type="compositionally biased region" description="Polar residues" evidence="1">
    <location>
        <begin position="532"/>
        <end position="542"/>
    </location>
</feature>
<feature type="region of interest" description="Disordered" evidence="1">
    <location>
        <begin position="118"/>
        <end position="137"/>
    </location>
</feature>
<gene>
    <name evidence="2" type="ORF">g.47243</name>
</gene>
<evidence type="ECO:0000313" key="2">
    <source>
        <dbReference type="EMBL" id="JAT13425.1"/>
    </source>
</evidence>
<accession>A0A1B6KPR1</accession>
<name>A0A1B6KPR1_9HEMI</name>
<feature type="region of interest" description="Disordered" evidence="1">
    <location>
        <begin position="38"/>
        <end position="113"/>
    </location>
</feature>
<dbReference type="AlphaFoldDB" id="A0A1B6KPR1"/>
<feature type="compositionally biased region" description="Basic and acidic residues" evidence="1">
    <location>
        <begin position="543"/>
        <end position="554"/>
    </location>
</feature>
<feature type="region of interest" description="Disordered" evidence="1">
    <location>
        <begin position="617"/>
        <end position="649"/>
    </location>
</feature>
<sequence length="814" mass="89879">GLVARLLEHGAARYSAVQYATLPTQHRTHTMDFLNRLLHRNTGGGGNHSSSPKSLQPKASENPNQTKGEAHLTSKAGQDVSVSPASNDNGSKLSGPPTPRNEDRTKTVHHVPEIFQPRNLDLEGEEDEKFEDAEESKSNLTVLAEDLDKLHLATPGRVTTTSAARHEFVDVKPFAVNSFNLNDSDCMYLSYNASDISSNDSLNESNSGASPVLTKSSKQMNNSLESKNYSEDTKEILSISLSSSISPTASPLRESNKINDESTIYDNISITPQFVRPLTMPTSAGIIDADEIKIADSNDDLERELKYTNEVAGHSNKQKLNTGTCQIINSTPNRLHLNDLEATVTSVHGEVFSSTHPSHPESPIEQQEIKTKISEIAKTPDRIDGVTNCEQSMNDLSIVDVIVFSESSSTEFPGQSTESDKFSELNGSKMEEKITDFAVLTDHVDLNTLGMELREESIEKSALLSSTEKTTSNDVVIAPISTDEKPIESKDTEISSISIVNLELSVPKLPEPNNKGEDLQSSFFSLEELEGQTENSKLSSEQNEGKDNSKENSRVEFIENDLNTEKKLVIAPISNFEMQIKSGDSGICTNTIDNIEFSVSKLSELNEDETLHSISLPLEELEKQKENSDFSSEQNEEEDNKEESSVVFRNNDLDTEETLVIAPISNHENQIESEESKISTNFKVNVDLPLPILSEPYGELLQSSSIPLELEEQTVNIKLVSEQNEEEGNSKEEISAMFKDSDLNTEGKFVIAQISNQPENSETLSNSIVDVELSVPKLSEPNHDETLQSSSLPLKTLEEQTEHCNMPFEQIEEK</sequence>